<reference evidence="5" key="1">
    <citation type="journal article" date="2023" name="Int. J. Mol. Sci.">
        <title>Metagenomics Revealed a New Genus 'Candidatus Thiocaldithrix dubininis' gen. nov., sp. nov. and a New Species 'Candidatus Thiothrix putei' sp. nov. in the Family Thiotrichaceae, Some Members of Which Have Traits of Both Na+- and H+-Motive Energetics.</title>
        <authorList>
            <person name="Ravin N.V."/>
            <person name="Muntyan M.S."/>
            <person name="Smolyakov D.D."/>
            <person name="Rudenko T.S."/>
            <person name="Beletsky A.V."/>
            <person name="Mardanov A.V."/>
            <person name="Grabovich M.Y."/>
        </authorList>
    </citation>
    <scope>NUCLEOTIDE SEQUENCE</scope>
    <source>
        <strain evidence="5">GKL-01</strain>
    </source>
</reference>
<dbReference type="PANTHER" id="PTHR30154:SF55">
    <property type="entry name" value="HTH-TYPE TRANSCRIPTIONAL REGULATOR LRPB"/>
    <property type="match status" value="1"/>
</dbReference>
<dbReference type="Proteomes" id="UP001300672">
    <property type="component" value="Chromosome"/>
</dbReference>
<dbReference type="SUPFAM" id="SSF54909">
    <property type="entry name" value="Dimeric alpha+beta barrel"/>
    <property type="match status" value="1"/>
</dbReference>
<dbReference type="PANTHER" id="PTHR30154">
    <property type="entry name" value="LEUCINE-RESPONSIVE REGULATORY PROTEIN"/>
    <property type="match status" value="1"/>
</dbReference>
<dbReference type="KEGG" id="tdu:QJT80_03080"/>
<reference evidence="5" key="2">
    <citation type="submission" date="2023-04" db="EMBL/GenBank/DDBJ databases">
        <authorList>
            <person name="Beletskiy A.V."/>
            <person name="Mardanov A.V."/>
            <person name="Ravin N.V."/>
        </authorList>
    </citation>
    <scope>NUCLEOTIDE SEQUENCE</scope>
    <source>
        <strain evidence="5">GKL-01</strain>
    </source>
</reference>
<gene>
    <name evidence="5" type="ORF">QJT80_03080</name>
</gene>
<evidence type="ECO:0000256" key="3">
    <source>
        <dbReference type="ARBA" id="ARBA00023163"/>
    </source>
</evidence>
<dbReference type="SMART" id="SM00344">
    <property type="entry name" value="HTH_ASNC"/>
    <property type="match status" value="1"/>
</dbReference>
<dbReference type="PROSITE" id="PS50956">
    <property type="entry name" value="HTH_ASNC_2"/>
    <property type="match status" value="1"/>
</dbReference>
<dbReference type="InterPro" id="IPR019887">
    <property type="entry name" value="Tscrpt_reg_AsnC/Lrp_C"/>
</dbReference>
<dbReference type="SUPFAM" id="SSF46785">
    <property type="entry name" value="Winged helix' DNA-binding domain"/>
    <property type="match status" value="1"/>
</dbReference>
<dbReference type="AlphaFoldDB" id="A0AA95H977"/>
<protein>
    <submittedName>
        <fullName evidence="5">Lrp/AsnC family transcriptional regulator</fullName>
    </submittedName>
</protein>
<proteinExistence type="predicted"/>
<dbReference type="GO" id="GO:0043565">
    <property type="term" value="F:sequence-specific DNA binding"/>
    <property type="evidence" value="ECO:0007669"/>
    <property type="project" value="InterPro"/>
</dbReference>
<dbReference type="Pfam" id="PF01037">
    <property type="entry name" value="AsnC_trans_reg"/>
    <property type="match status" value="1"/>
</dbReference>
<evidence type="ECO:0000256" key="2">
    <source>
        <dbReference type="ARBA" id="ARBA00023125"/>
    </source>
</evidence>
<dbReference type="Gene3D" id="1.10.10.10">
    <property type="entry name" value="Winged helix-like DNA-binding domain superfamily/Winged helix DNA-binding domain"/>
    <property type="match status" value="1"/>
</dbReference>
<dbReference type="InterPro" id="IPR019888">
    <property type="entry name" value="Tscrpt_reg_AsnC-like"/>
</dbReference>
<organism evidence="5">
    <name type="scientific">Candidatus Thiocaldithrix dubininis</name>
    <dbReference type="NCBI Taxonomy" id="3080823"/>
    <lineage>
        <taxon>Bacteria</taxon>
        <taxon>Pseudomonadati</taxon>
        <taxon>Pseudomonadota</taxon>
        <taxon>Gammaproteobacteria</taxon>
        <taxon>Thiotrichales</taxon>
        <taxon>Thiotrichaceae</taxon>
        <taxon>Candidatus Thiocaldithrix</taxon>
    </lineage>
</organism>
<dbReference type="InterPro" id="IPR011008">
    <property type="entry name" value="Dimeric_a/b-barrel"/>
</dbReference>
<feature type="domain" description="HTH asnC-type" evidence="4">
    <location>
        <begin position="1"/>
        <end position="53"/>
    </location>
</feature>
<dbReference type="InterPro" id="IPR036388">
    <property type="entry name" value="WH-like_DNA-bd_sf"/>
</dbReference>
<dbReference type="Gene3D" id="3.30.70.920">
    <property type="match status" value="1"/>
</dbReference>
<dbReference type="EMBL" id="CP124755">
    <property type="protein sequence ID" value="WGZ91463.1"/>
    <property type="molecule type" value="Genomic_DNA"/>
</dbReference>
<keyword evidence="1" id="KW-0805">Transcription regulation</keyword>
<dbReference type="GO" id="GO:0005829">
    <property type="term" value="C:cytosol"/>
    <property type="evidence" value="ECO:0007669"/>
    <property type="project" value="TreeGrafter"/>
</dbReference>
<evidence type="ECO:0000313" key="5">
    <source>
        <dbReference type="EMBL" id="WGZ91463.1"/>
    </source>
</evidence>
<keyword evidence="2" id="KW-0238">DNA-binding</keyword>
<sequence length="131" mass="15121">MDKINQAILACLKANSRRSWQEIGKQVFLSGQAVAARVQQLEDHGLISAYTIRQTKIERHFITMFMEVAQFEQFERFLQQEPQVEAAYKITGEGCYQLIFTPDNPQSLEPFLNSLLKYGKYRVSSAIRCVK</sequence>
<dbReference type="InterPro" id="IPR000485">
    <property type="entry name" value="AsnC-type_HTH_dom"/>
</dbReference>
<evidence type="ECO:0000259" key="4">
    <source>
        <dbReference type="PROSITE" id="PS50956"/>
    </source>
</evidence>
<evidence type="ECO:0000256" key="1">
    <source>
        <dbReference type="ARBA" id="ARBA00023015"/>
    </source>
</evidence>
<dbReference type="InterPro" id="IPR036390">
    <property type="entry name" value="WH_DNA-bd_sf"/>
</dbReference>
<dbReference type="PRINTS" id="PR00033">
    <property type="entry name" value="HTHASNC"/>
</dbReference>
<dbReference type="GO" id="GO:0043200">
    <property type="term" value="P:response to amino acid"/>
    <property type="evidence" value="ECO:0007669"/>
    <property type="project" value="TreeGrafter"/>
</dbReference>
<accession>A0AA95H977</accession>
<dbReference type="Pfam" id="PF13404">
    <property type="entry name" value="HTH_AsnC-type"/>
    <property type="match status" value="1"/>
</dbReference>
<keyword evidence="3" id="KW-0804">Transcription</keyword>
<name>A0AA95H977_9GAMM</name>